<comment type="caution">
    <text evidence="2">The sequence shown here is derived from an EMBL/GenBank/DDBJ whole genome shotgun (WGS) entry which is preliminary data.</text>
</comment>
<dbReference type="InterPro" id="IPR001506">
    <property type="entry name" value="Peptidase_M12A"/>
</dbReference>
<protein>
    <recommendedName>
        <fullName evidence="1">Peptidase metallopeptidase domain-containing protein</fullName>
    </recommendedName>
</protein>
<evidence type="ECO:0000313" key="3">
    <source>
        <dbReference type="Proteomes" id="UP000249081"/>
    </source>
</evidence>
<dbReference type="Gene3D" id="3.40.390.10">
    <property type="entry name" value="Collagenase (Catalytic Domain)"/>
    <property type="match status" value="1"/>
</dbReference>
<dbReference type="InterPro" id="IPR024079">
    <property type="entry name" value="MetalloPept_cat_dom_sf"/>
</dbReference>
<proteinExistence type="predicted"/>
<dbReference type="SUPFAM" id="SSF55486">
    <property type="entry name" value="Metalloproteases ('zincins'), catalytic domain"/>
    <property type="match status" value="1"/>
</dbReference>
<organism evidence="2 3">
    <name type="scientific">Shackletoniella antarctica</name>
    <dbReference type="NCBI Taxonomy" id="268115"/>
    <lineage>
        <taxon>Bacteria</taxon>
        <taxon>Bacillati</taxon>
        <taxon>Cyanobacteriota</taxon>
        <taxon>Cyanophyceae</taxon>
        <taxon>Oculatellales</taxon>
        <taxon>Oculatellaceae</taxon>
        <taxon>Shackletoniella</taxon>
    </lineage>
</organism>
<accession>A0A2W4XJX2</accession>
<dbReference type="SUPFAM" id="SSF82171">
    <property type="entry name" value="DPP6 N-terminal domain-like"/>
    <property type="match status" value="1"/>
</dbReference>
<dbReference type="InterPro" id="IPR011042">
    <property type="entry name" value="6-blade_b-propeller_TolB-like"/>
</dbReference>
<dbReference type="GO" id="GO:0008270">
    <property type="term" value="F:zinc ion binding"/>
    <property type="evidence" value="ECO:0007669"/>
    <property type="project" value="InterPro"/>
</dbReference>
<dbReference type="SMART" id="SM00235">
    <property type="entry name" value="ZnMc"/>
    <property type="match status" value="1"/>
</dbReference>
<dbReference type="Proteomes" id="UP000249081">
    <property type="component" value="Unassembled WGS sequence"/>
</dbReference>
<dbReference type="Gene3D" id="2.120.10.30">
    <property type="entry name" value="TolB, C-terminal domain"/>
    <property type="match status" value="1"/>
</dbReference>
<dbReference type="InterPro" id="IPR006026">
    <property type="entry name" value="Peptidase_Metallo"/>
</dbReference>
<dbReference type="EMBL" id="QBMN01000190">
    <property type="protein sequence ID" value="PZO34915.1"/>
    <property type="molecule type" value="Genomic_DNA"/>
</dbReference>
<sequence length="446" mass="49211">MYLCLFSQVALSQEGRSFELYAKRSTIWQSNNIPVCWENPSNNFTNEMRWVQEAAANSWQGVSAVNFTAWGTCNSGSGGIRIQIVDVGPHVVALGSDLNGIRNGMVLNFTFRNWSQNCQSGRERCIRLIAIHEFGHALGFAHEQNRPDTPVNQPGSTQQWCTQERQGSDGDLIIGAWDLNSVMNYCNPRWTGDGILSQTDIQGLQQLYGERQQNRLYIRPFNGQTFGSVISTQVVSNSNGFRGWSWNGTTASYVAVENGQSRLYIRPFDGRNFGSVTSSQALSSSDSFRGWSWNGTTASYVAINNGQSTLYIRPFDGRTLGSVTSSQVLSSSDNFRGWSWNGTTASYVAINNGQSTLYIRPFDGRTLGSVTSSQVLSSSDNFRGWSWNGTTASYVAINNGQSTLYIRPFDGRTLGSVTSTQVVSSSDRLGDWSWDGATASYVAKYP</sequence>
<evidence type="ECO:0000259" key="1">
    <source>
        <dbReference type="SMART" id="SM00235"/>
    </source>
</evidence>
<dbReference type="GO" id="GO:0006508">
    <property type="term" value="P:proteolysis"/>
    <property type="evidence" value="ECO:0007669"/>
    <property type="project" value="InterPro"/>
</dbReference>
<dbReference type="GO" id="GO:0004222">
    <property type="term" value="F:metalloendopeptidase activity"/>
    <property type="evidence" value="ECO:0007669"/>
    <property type="project" value="InterPro"/>
</dbReference>
<reference evidence="3" key="1">
    <citation type="submission" date="2018-04" db="EMBL/GenBank/DDBJ databases">
        <authorList>
            <person name="Cornet L."/>
        </authorList>
    </citation>
    <scope>NUCLEOTIDE SEQUENCE [LARGE SCALE GENOMIC DNA]</scope>
</reference>
<name>A0A2W4XJX2_9CYAN</name>
<feature type="domain" description="Peptidase metallopeptidase" evidence="1">
    <location>
        <begin position="24"/>
        <end position="181"/>
    </location>
</feature>
<gene>
    <name evidence="2" type="ORF">DCF17_19720</name>
</gene>
<dbReference type="AlphaFoldDB" id="A0A2W4XJX2"/>
<evidence type="ECO:0000313" key="2">
    <source>
        <dbReference type="EMBL" id="PZO34915.1"/>
    </source>
</evidence>
<dbReference type="Pfam" id="PF01400">
    <property type="entry name" value="Astacin"/>
    <property type="match status" value="1"/>
</dbReference>
<reference evidence="2 3" key="2">
    <citation type="submission" date="2018-06" db="EMBL/GenBank/DDBJ databases">
        <title>Metagenomic assembly of (sub)arctic Cyanobacteria and their associated microbiome from non-axenic cultures.</title>
        <authorList>
            <person name="Baurain D."/>
        </authorList>
    </citation>
    <scope>NUCLEOTIDE SEQUENCE [LARGE SCALE GENOMIC DNA]</scope>
    <source>
        <strain evidence="2">ULC041bin1</strain>
    </source>
</reference>